<accession>A0A0E9W2Z5</accession>
<organism evidence="1">
    <name type="scientific">Anguilla anguilla</name>
    <name type="common">European freshwater eel</name>
    <name type="synonym">Muraena anguilla</name>
    <dbReference type="NCBI Taxonomy" id="7936"/>
    <lineage>
        <taxon>Eukaryota</taxon>
        <taxon>Metazoa</taxon>
        <taxon>Chordata</taxon>
        <taxon>Craniata</taxon>
        <taxon>Vertebrata</taxon>
        <taxon>Euteleostomi</taxon>
        <taxon>Actinopterygii</taxon>
        <taxon>Neopterygii</taxon>
        <taxon>Teleostei</taxon>
        <taxon>Anguilliformes</taxon>
        <taxon>Anguillidae</taxon>
        <taxon>Anguilla</taxon>
    </lineage>
</organism>
<protein>
    <submittedName>
        <fullName evidence="1">Uncharacterized protein</fullName>
    </submittedName>
</protein>
<evidence type="ECO:0000313" key="1">
    <source>
        <dbReference type="EMBL" id="JAH83868.1"/>
    </source>
</evidence>
<dbReference type="EMBL" id="GBXM01024709">
    <property type="protein sequence ID" value="JAH83868.1"/>
    <property type="molecule type" value="Transcribed_RNA"/>
</dbReference>
<reference evidence="1" key="2">
    <citation type="journal article" date="2015" name="Fish Shellfish Immunol.">
        <title>Early steps in the European eel (Anguilla anguilla)-Vibrio vulnificus interaction in the gills: Role of the RtxA13 toxin.</title>
        <authorList>
            <person name="Callol A."/>
            <person name="Pajuelo D."/>
            <person name="Ebbesson L."/>
            <person name="Teles M."/>
            <person name="MacKenzie S."/>
            <person name="Amaro C."/>
        </authorList>
    </citation>
    <scope>NUCLEOTIDE SEQUENCE</scope>
</reference>
<name>A0A0E9W2Z5_ANGAN</name>
<reference evidence="1" key="1">
    <citation type="submission" date="2014-11" db="EMBL/GenBank/DDBJ databases">
        <authorList>
            <person name="Amaro Gonzalez C."/>
        </authorList>
    </citation>
    <scope>NUCLEOTIDE SEQUENCE</scope>
</reference>
<sequence length="36" mass="4325">MTRSEDQNMLFVAFKLPSMFTFISDSPHIRYIFLKI</sequence>
<dbReference type="AlphaFoldDB" id="A0A0E9W2Z5"/>
<proteinExistence type="predicted"/>